<evidence type="ECO:0000256" key="1">
    <source>
        <dbReference type="SAM" id="Phobius"/>
    </source>
</evidence>
<keyword evidence="1" id="KW-0472">Membrane</keyword>
<feature type="transmembrane region" description="Helical" evidence="1">
    <location>
        <begin position="183"/>
        <end position="200"/>
    </location>
</feature>
<keyword evidence="1" id="KW-0812">Transmembrane</keyword>
<dbReference type="RefSeq" id="WP_106611441.1">
    <property type="nucleotide sequence ID" value="NZ_JAUSTO010000014.1"/>
</dbReference>
<feature type="transmembrane region" description="Helical" evidence="1">
    <location>
        <begin position="82"/>
        <end position="108"/>
    </location>
</feature>
<keyword evidence="1" id="KW-1133">Transmembrane helix</keyword>
<reference evidence="2" key="1">
    <citation type="submission" date="2023-07" db="EMBL/GenBank/DDBJ databases">
        <title>Genomic Encyclopedia of Type Strains, Phase IV (KMG-IV): sequencing the most valuable type-strain genomes for metagenomic binning, comparative biology and taxonomic classification.</title>
        <authorList>
            <person name="Goeker M."/>
        </authorList>
    </citation>
    <scope>NUCLEOTIDE SEQUENCE</scope>
    <source>
        <strain evidence="2">DSM 19659</strain>
    </source>
</reference>
<feature type="transmembrane region" description="Helical" evidence="1">
    <location>
        <begin position="144"/>
        <end position="162"/>
    </location>
</feature>
<name>A0AAE3VBE5_9FIRM</name>
<protein>
    <submittedName>
        <fullName evidence="2">Uncharacterized protein</fullName>
    </submittedName>
</protein>
<comment type="caution">
    <text evidence="2">The sequence shown here is derived from an EMBL/GenBank/DDBJ whole genome shotgun (WGS) entry which is preliminary data.</text>
</comment>
<organism evidence="2 3">
    <name type="scientific">Moryella indoligenes</name>
    <dbReference type="NCBI Taxonomy" id="371674"/>
    <lineage>
        <taxon>Bacteria</taxon>
        <taxon>Bacillati</taxon>
        <taxon>Bacillota</taxon>
        <taxon>Clostridia</taxon>
        <taxon>Lachnospirales</taxon>
        <taxon>Lachnospiraceae</taxon>
        <taxon>Moryella</taxon>
    </lineage>
</organism>
<evidence type="ECO:0000313" key="2">
    <source>
        <dbReference type="EMBL" id="MDQ0153224.1"/>
    </source>
</evidence>
<dbReference type="EMBL" id="JAUSTO010000014">
    <property type="protein sequence ID" value="MDQ0153224.1"/>
    <property type="molecule type" value="Genomic_DNA"/>
</dbReference>
<feature type="transmembrane region" description="Helical" evidence="1">
    <location>
        <begin position="48"/>
        <end position="70"/>
    </location>
</feature>
<keyword evidence="3" id="KW-1185">Reference proteome</keyword>
<sequence>MDTQIIAHTYGTLLNFMPDLRDCPPVILCAGLLLSMACCLEGYHLQKLLVCIISFSLGYSLAVEQLPLFFDLRPDYLLPASLAVAICLAALAWKIYLSGIFFAVFQLSRTILPNIFSHELHAPLVSLAASLICARLAVKLNRTIMIAITAVIGGFAMVHFFLRLLPVFPFALHFPPSGSPVYLYARIFLSAAGAAVQLLTPERAGAVVHSC</sequence>
<dbReference type="Proteomes" id="UP001241537">
    <property type="component" value="Unassembled WGS sequence"/>
</dbReference>
<proteinExistence type="predicted"/>
<accession>A0AAE3VBE5</accession>
<dbReference type="AlphaFoldDB" id="A0AAE3VBE5"/>
<evidence type="ECO:0000313" key="3">
    <source>
        <dbReference type="Proteomes" id="UP001241537"/>
    </source>
</evidence>
<gene>
    <name evidence="2" type="ORF">J2S20_001934</name>
</gene>